<comment type="similarity">
    <text evidence="1">Belongs to the protein kinase superfamily. NEK Ser/Thr protein kinase family. NIMA subfamily.</text>
</comment>
<dbReference type="GO" id="GO:0005524">
    <property type="term" value="F:ATP binding"/>
    <property type="evidence" value="ECO:0007669"/>
    <property type="project" value="UniProtKB-KW"/>
</dbReference>
<dbReference type="PANTHER" id="PTHR44899:SF8">
    <property type="entry name" value="NIMA-RELATED KINASE 11"/>
    <property type="match status" value="1"/>
</dbReference>
<feature type="domain" description="Protein kinase" evidence="12">
    <location>
        <begin position="31"/>
        <end position="290"/>
    </location>
</feature>
<reference evidence="15" key="1">
    <citation type="submission" date="2012-12" db="EMBL/GenBank/DDBJ databases">
        <authorList>
            <person name="Hellsten U."/>
            <person name="Grimwood J."/>
            <person name="Chapman J.A."/>
            <person name="Shapiro H."/>
            <person name="Aerts A."/>
            <person name="Otillar R.P."/>
            <person name="Terry A.Y."/>
            <person name="Boore J.L."/>
            <person name="Simakov O."/>
            <person name="Marletaz F."/>
            <person name="Cho S.-J."/>
            <person name="Edsinger-Gonzales E."/>
            <person name="Havlak P."/>
            <person name="Kuo D.-H."/>
            <person name="Larsson T."/>
            <person name="Lv J."/>
            <person name="Arendt D."/>
            <person name="Savage R."/>
            <person name="Osoegawa K."/>
            <person name="de Jong P."/>
            <person name="Lindberg D.R."/>
            <person name="Seaver E.C."/>
            <person name="Weisblat D.A."/>
            <person name="Putnam N.H."/>
            <person name="Grigoriev I.V."/>
            <person name="Rokhsar D.S."/>
        </authorList>
    </citation>
    <scope>NUCLEOTIDE SEQUENCE</scope>
    <source>
        <strain evidence="15">I ESC-2004</strain>
    </source>
</reference>
<feature type="compositionally biased region" description="Acidic residues" evidence="11">
    <location>
        <begin position="447"/>
        <end position="458"/>
    </location>
</feature>
<dbReference type="InterPro" id="IPR008271">
    <property type="entry name" value="Ser/Thr_kinase_AS"/>
</dbReference>
<evidence type="ECO:0000256" key="6">
    <source>
        <dbReference type="ARBA" id="ARBA00022777"/>
    </source>
</evidence>
<comment type="catalytic activity">
    <reaction evidence="8">
        <text>L-threonyl-[protein] + ATP = O-phospho-L-threonyl-[protein] + ADP + H(+)</text>
        <dbReference type="Rhea" id="RHEA:46608"/>
        <dbReference type="Rhea" id="RHEA-COMP:11060"/>
        <dbReference type="Rhea" id="RHEA-COMP:11605"/>
        <dbReference type="ChEBI" id="CHEBI:15378"/>
        <dbReference type="ChEBI" id="CHEBI:30013"/>
        <dbReference type="ChEBI" id="CHEBI:30616"/>
        <dbReference type="ChEBI" id="CHEBI:61977"/>
        <dbReference type="ChEBI" id="CHEBI:456216"/>
        <dbReference type="EC" id="2.7.11.1"/>
    </reaction>
</comment>
<evidence type="ECO:0000313" key="15">
    <source>
        <dbReference type="Proteomes" id="UP000014760"/>
    </source>
</evidence>
<dbReference type="Gene3D" id="3.30.200.20">
    <property type="entry name" value="Phosphorylase Kinase, domain 1"/>
    <property type="match status" value="1"/>
</dbReference>
<proteinExistence type="inferred from homology"/>
<name>R7TCR7_CAPTE</name>
<organism evidence="13">
    <name type="scientific">Capitella teleta</name>
    <name type="common">Polychaete worm</name>
    <dbReference type="NCBI Taxonomy" id="283909"/>
    <lineage>
        <taxon>Eukaryota</taxon>
        <taxon>Metazoa</taxon>
        <taxon>Spiralia</taxon>
        <taxon>Lophotrochozoa</taxon>
        <taxon>Annelida</taxon>
        <taxon>Polychaeta</taxon>
        <taxon>Sedentaria</taxon>
        <taxon>Scolecida</taxon>
        <taxon>Capitellidae</taxon>
        <taxon>Capitella</taxon>
    </lineage>
</organism>
<keyword evidence="6" id="KW-0418">Kinase</keyword>
<keyword evidence="5" id="KW-0547">Nucleotide-binding</keyword>
<sequence>MPLPKRIPRSGSAKSKDASSVVTQRILANRYAVEKKLGSGNFGTVWMVKDSKAKDEKEKKKALKEIPVGDMQPDETLEASHEAKLLRNLDHPGIVKFYDSFIDGEFFCIVTEFCDGGDLGSKIVEYRERSQHLQEGQVLEWLIQLLLAVQYIHDRRVLHRDLKSNNIFLRNNMVKLGDFGISRILMGTSDMASTFVGTPYYMSPEVLKHEGYNSKSDVWSIGCILYELVTLDHAFQGQSLMGIMYKIVEGDLPPWPEEYSNDLGSVFTRICEKDPAKRASASEALKLPYISKQMEMLKNTMMGKHIAKAQRDTVNRESKQLATALKENQRIEEIRRESEEQKWKNLSPRERMRLRKQMEADMKAKRIEVEMQQQFLANKASYSENKQHQNPFETQLLNAHWAKSRSKSTGAPPAKGSASNRQHSQPDISRPMTAPLGGSYERHAADEESDEDSSDDDVIIPHRHTMHGYRDDRPITPMQNTMIYNPDRSSLDFKDGIPETPDLAETYYSQFEDDFEAEAEDDGEATLVAAEETEDLIHYMQTALNQADTTLRSSTMVADDSTLDAFGPSVRDIRIKNLRAEAGRKLGASQFEQVYQYLKRVRFPSVPSAASTLNEGEIMRGLRQIVNNPNDCFIVDQLLFLEAQADMSNKL</sequence>
<evidence type="ECO:0000259" key="12">
    <source>
        <dbReference type="PROSITE" id="PS50011"/>
    </source>
</evidence>
<comment type="catalytic activity">
    <reaction evidence="9">
        <text>L-seryl-[protein] + ATP = O-phospho-L-seryl-[protein] + ADP + H(+)</text>
        <dbReference type="Rhea" id="RHEA:17989"/>
        <dbReference type="Rhea" id="RHEA-COMP:9863"/>
        <dbReference type="Rhea" id="RHEA-COMP:11604"/>
        <dbReference type="ChEBI" id="CHEBI:15378"/>
        <dbReference type="ChEBI" id="CHEBI:29999"/>
        <dbReference type="ChEBI" id="CHEBI:30616"/>
        <dbReference type="ChEBI" id="CHEBI:83421"/>
        <dbReference type="ChEBI" id="CHEBI:456216"/>
        <dbReference type="EC" id="2.7.11.1"/>
    </reaction>
</comment>
<dbReference type="EC" id="2.7.11.1" evidence="2"/>
<feature type="coiled-coil region" evidence="10">
    <location>
        <begin position="314"/>
        <end position="341"/>
    </location>
</feature>
<feature type="region of interest" description="Disordered" evidence="11">
    <location>
        <begin position="401"/>
        <end position="459"/>
    </location>
</feature>
<keyword evidence="7" id="KW-0067">ATP-binding</keyword>
<dbReference type="SUPFAM" id="SSF56112">
    <property type="entry name" value="Protein kinase-like (PK-like)"/>
    <property type="match status" value="1"/>
</dbReference>
<dbReference type="OMA" id="CCLEHAF"/>
<evidence type="ECO:0000256" key="1">
    <source>
        <dbReference type="ARBA" id="ARBA00010886"/>
    </source>
</evidence>
<accession>R7TCR7</accession>
<dbReference type="PANTHER" id="PTHR44899">
    <property type="entry name" value="CAMK FAMILY PROTEIN KINASE"/>
    <property type="match status" value="1"/>
</dbReference>
<dbReference type="PROSITE" id="PS50011">
    <property type="entry name" value="PROTEIN_KINASE_DOM"/>
    <property type="match status" value="1"/>
</dbReference>
<dbReference type="EMBL" id="KB311442">
    <property type="protein sequence ID" value="ELT89257.1"/>
    <property type="molecule type" value="Genomic_DNA"/>
</dbReference>
<evidence type="ECO:0000256" key="7">
    <source>
        <dbReference type="ARBA" id="ARBA00022840"/>
    </source>
</evidence>
<feature type="compositionally biased region" description="Polar residues" evidence="11">
    <location>
        <begin position="417"/>
        <end position="427"/>
    </location>
</feature>
<evidence type="ECO:0000256" key="5">
    <source>
        <dbReference type="ARBA" id="ARBA00022741"/>
    </source>
</evidence>
<dbReference type="OrthoDB" id="248923at2759"/>
<dbReference type="Pfam" id="PF00069">
    <property type="entry name" value="Pkinase"/>
    <property type="match status" value="1"/>
</dbReference>
<evidence type="ECO:0000256" key="4">
    <source>
        <dbReference type="ARBA" id="ARBA00022679"/>
    </source>
</evidence>
<dbReference type="EnsemblMetazoa" id="CapteT177924">
    <property type="protein sequence ID" value="CapteP177924"/>
    <property type="gene ID" value="CapteG177924"/>
</dbReference>
<keyword evidence="10" id="KW-0175">Coiled coil</keyword>
<evidence type="ECO:0000256" key="2">
    <source>
        <dbReference type="ARBA" id="ARBA00012513"/>
    </source>
</evidence>
<evidence type="ECO:0000256" key="3">
    <source>
        <dbReference type="ARBA" id="ARBA00022527"/>
    </source>
</evidence>
<dbReference type="AlphaFoldDB" id="R7TCR7"/>
<evidence type="ECO:0000256" key="10">
    <source>
        <dbReference type="SAM" id="Coils"/>
    </source>
</evidence>
<protein>
    <recommendedName>
        <fullName evidence="2">non-specific serine/threonine protein kinase</fullName>
        <ecNumber evidence="2">2.7.11.1</ecNumber>
    </recommendedName>
</protein>
<evidence type="ECO:0000313" key="14">
    <source>
        <dbReference type="EnsemblMetazoa" id="CapteP177924"/>
    </source>
</evidence>
<reference evidence="14" key="3">
    <citation type="submission" date="2015-06" db="UniProtKB">
        <authorList>
            <consortium name="EnsemblMetazoa"/>
        </authorList>
    </citation>
    <scope>IDENTIFICATION</scope>
</reference>
<evidence type="ECO:0000256" key="11">
    <source>
        <dbReference type="SAM" id="MobiDB-lite"/>
    </source>
</evidence>
<dbReference type="SMART" id="SM00220">
    <property type="entry name" value="S_TKc"/>
    <property type="match status" value="1"/>
</dbReference>
<dbReference type="HOGENOM" id="CLU_000288_63_39_1"/>
<dbReference type="Proteomes" id="UP000014760">
    <property type="component" value="Unassembled WGS sequence"/>
</dbReference>
<dbReference type="InterPro" id="IPR011009">
    <property type="entry name" value="Kinase-like_dom_sf"/>
</dbReference>
<dbReference type="InterPro" id="IPR000719">
    <property type="entry name" value="Prot_kinase_dom"/>
</dbReference>
<dbReference type="GO" id="GO:0004674">
    <property type="term" value="F:protein serine/threonine kinase activity"/>
    <property type="evidence" value="ECO:0007669"/>
    <property type="project" value="UniProtKB-KW"/>
</dbReference>
<reference evidence="13 15" key="2">
    <citation type="journal article" date="2013" name="Nature">
        <title>Insights into bilaterian evolution from three spiralian genomes.</title>
        <authorList>
            <person name="Simakov O."/>
            <person name="Marletaz F."/>
            <person name="Cho S.J."/>
            <person name="Edsinger-Gonzales E."/>
            <person name="Havlak P."/>
            <person name="Hellsten U."/>
            <person name="Kuo D.H."/>
            <person name="Larsson T."/>
            <person name="Lv J."/>
            <person name="Arendt D."/>
            <person name="Savage R."/>
            <person name="Osoegawa K."/>
            <person name="de Jong P."/>
            <person name="Grimwood J."/>
            <person name="Chapman J.A."/>
            <person name="Shapiro H."/>
            <person name="Aerts A."/>
            <person name="Otillar R.P."/>
            <person name="Terry A.Y."/>
            <person name="Boore J.L."/>
            <person name="Grigoriev I.V."/>
            <person name="Lindberg D.R."/>
            <person name="Seaver E.C."/>
            <person name="Weisblat D.A."/>
            <person name="Putnam N.H."/>
            <person name="Rokhsar D.S."/>
        </authorList>
    </citation>
    <scope>NUCLEOTIDE SEQUENCE</scope>
    <source>
        <strain evidence="13 15">I ESC-2004</strain>
    </source>
</reference>
<dbReference type="PROSITE" id="PS00108">
    <property type="entry name" value="PROTEIN_KINASE_ST"/>
    <property type="match status" value="1"/>
</dbReference>
<dbReference type="STRING" id="283909.R7TCR7"/>
<evidence type="ECO:0000256" key="9">
    <source>
        <dbReference type="ARBA" id="ARBA00048679"/>
    </source>
</evidence>
<keyword evidence="15" id="KW-1185">Reference proteome</keyword>
<keyword evidence="4" id="KW-0808">Transferase</keyword>
<dbReference type="InterPro" id="IPR051131">
    <property type="entry name" value="NEK_Ser/Thr_kinase_NIMA"/>
</dbReference>
<evidence type="ECO:0000313" key="13">
    <source>
        <dbReference type="EMBL" id="ELT89257.1"/>
    </source>
</evidence>
<keyword evidence="3" id="KW-0723">Serine/threonine-protein kinase</keyword>
<gene>
    <name evidence="13" type="ORF">CAPTEDRAFT_177924</name>
</gene>
<dbReference type="EMBL" id="AMQN01014943">
    <property type="status" value="NOT_ANNOTATED_CDS"/>
    <property type="molecule type" value="Genomic_DNA"/>
</dbReference>
<evidence type="ECO:0000256" key="8">
    <source>
        <dbReference type="ARBA" id="ARBA00047899"/>
    </source>
</evidence>
<dbReference type="Gene3D" id="1.10.510.10">
    <property type="entry name" value="Transferase(Phosphotransferase) domain 1"/>
    <property type="match status" value="1"/>
</dbReference>